<dbReference type="InterPro" id="IPR047928">
    <property type="entry name" value="Perm_prefix_1"/>
</dbReference>
<evidence type="ECO:0000313" key="1">
    <source>
        <dbReference type="EMBL" id="MFC3832722.1"/>
    </source>
</evidence>
<dbReference type="EMBL" id="JBHRZG010000008">
    <property type="protein sequence ID" value="MFC3832722.1"/>
    <property type="molecule type" value="Genomic_DNA"/>
</dbReference>
<name>A0ABV7Z5H9_9DEIO</name>
<accession>A0ABV7Z5H9</accession>
<protein>
    <submittedName>
        <fullName evidence="1">Permease prefix domain 1-containing protein</fullName>
    </submittedName>
</protein>
<sequence>MSGVERYLKRATRGLWGQQKREAVTELRGAIEDKMYRHRLCGLSEAEAEQAALRDLGSPAAIARELSMVHSGPQVMRTTLLLGVAGLLGFQALAQVNVVRAIPDPRWTVNCRFDDAYLASLPPDTAAATRTQLAQPGGRERLVAQCKADAAASIGNQLLRLADVWAAFRASGVTVQQFPGSAGLYNIAFTATDAPRLLDLSQSVQVVGGEKYVDTLSFMTLLADRTDVPLQITGTVNPTLTVGPASLRLGTGTAPVRASDVYAGALFRQFELQLGGELGFLLLDSSHLAKSSTFRAVLPEGTHVAVLDNEQFVCAACASGTPRHMVSVQVARDSRVATNVSQESGVPGGRPVMVGTLKEFKAVTAAGRRALLAYRLNSADLRHVLGDPLPATPLDFPTAAGGK</sequence>
<proteinExistence type="predicted"/>
<organism evidence="1 2">
    <name type="scientific">Deinococcus rufus</name>
    <dbReference type="NCBI Taxonomy" id="2136097"/>
    <lineage>
        <taxon>Bacteria</taxon>
        <taxon>Thermotogati</taxon>
        <taxon>Deinococcota</taxon>
        <taxon>Deinococci</taxon>
        <taxon>Deinococcales</taxon>
        <taxon>Deinococcaceae</taxon>
        <taxon>Deinococcus</taxon>
    </lineage>
</organism>
<reference evidence="2" key="1">
    <citation type="journal article" date="2019" name="Int. J. Syst. Evol. Microbiol.">
        <title>The Global Catalogue of Microorganisms (GCM) 10K type strain sequencing project: providing services to taxonomists for standard genome sequencing and annotation.</title>
        <authorList>
            <consortium name="The Broad Institute Genomics Platform"/>
            <consortium name="The Broad Institute Genome Sequencing Center for Infectious Disease"/>
            <person name="Wu L."/>
            <person name="Ma J."/>
        </authorList>
    </citation>
    <scope>NUCLEOTIDE SEQUENCE [LARGE SCALE GENOMIC DNA]</scope>
    <source>
        <strain evidence="2">CCTCC AB 2017081</strain>
    </source>
</reference>
<comment type="caution">
    <text evidence="1">The sequence shown here is derived from an EMBL/GenBank/DDBJ whole genome shotgun (WGS) entry which is preliminary data.</text>
</comment>
<dbReference type="Proteomes" id="UP001595803">
    <property type="component" value="Unassembled WGS sequence"/>
</dbReference>
<keyword evidence="2" id="KW-1185">Reference proteome</keyword>
<dbReference type="RefSeq" id="WP_322474024.1">
    <property type="nucleotide sequence ID" value="NZ_JBHRZG010000008.1"/>
</dbReference>
<evidence type="ECO:0000313" key="2">
    <source>
        <dbReference type="Proteomes" id="UP001595803"/>
    </source>
</evidence>
<gene>
    <name evidence="1" type="ORF">ACFOSB_07620</name>
</gene>
<dbReference type="NCBIfam" id="NF038403">
    <property type="entry name" value="perm_prefix_1"/>
    <property type="match status" value="1"/>
</dbReference>